<evidence type="ECO:0000313" key="5">
    <source>
        <dbReference type="EMBL" id="RAQ30553.1"/>
    </source>
</evidence>
<gene>
    <name evidence="5" type="ORF">DPQ25_03385</name>
</gene>
<keyword evidence="1" id="KW-0805">Transcription regulation</keyword>
<dbReference type="InterPro" id="IPR018060">
    <property type="entry name" value="HTH_AraC"/>
</dbReference>
<feature type="domain" description="HTH araC/xylS-type" evidence="4">
    <location>
        <begin position="300"/>
        <end position="398"/>
    </location>
</feature>
<dbReference type="Proteomes" id="UP000249377">
    <property type="component" value="Unassembled WGS sequence"/>
</dbReference>
<dbReference type="PANTHER" id="PTHR43280">
    <property type="entry name" value="ARAC-FAMILY TRANSCRIPTIONAL REGULATOR"/>
    <property type="match status" value="1"/>
</dbReference>
<dbReference type="AlphaFoldDB" id="A0A328UM33"/>
<evidence type="ECO:0000256" key="1">
    <source>
        <dbReference type="ARBA" id="ARBA00023015"/>
    </source>
</evidence>
<dbReference type="SMART" id="SM00342">
    <property type="entry name" value="HTH_ARAC"/>
    <property type="match status" value="1"/>
</dbReference>
<protein>
    <recommendedName>
        <fullName evidence="4">HTH araC/xylS-type domain-containing protein</fullName>
    </recommendedName>
</protein>
<comment type="caution">
    <text evidence="5">The sequence shown here is derived from an EMBL/GenBank/DDBJ whole genome shotgun (WGS) entry which is preliminary data.</text>
</comment>
<dbReference type="PROSITE" id="PS00041">
    <property type="entry name" value="HTH_ARAC_FAMILY_1"/>
    <property type="match status" value="1"/>
</dbReference>
<dbReference type="PANTHER" id="PTHR43280:SF10">
    <property type="entry name" value="REGULATORY PROTEIN POCR"/>
    <property type="match status" value="1"/>
</dbReference>
<evidence type="ECO:0000313" key="6">
    <source>
        <dbReference type="Proteomes" id="UP000249377"/>
    </source>
</evidence>
<dbReference type="GO" id="GO:0043565">
    <property type="term" value="F:sequence-specific DNA binding"/>
    <property type="evidence" value="ECO:0007669"/>
    <property type="project" value="InterPro"/>
</dbReference>
<dbReference type="PRINTS" id="PR00032">
    <property type="entry name" value="HTHARAC"/>
</dbReference>
<proteinExistence type="predicted"/>
<dbReference type="PROSITE" id="PS01124">
    <property type="entry name" value="HTH_ARAC_FAMILY_2"/>
    <property type="match status" value="1"/>
</dbReference>
<dbReference type="Pfam" id="PF12833">
    <property type="entry name" value="HTH_18"/>
    <property type="match status" value="1"/>
</dbReference>
<keyword evidence="2" id="KW-0238">DNA-binding</keyword>
<dbReference type="InterPro" id="IPR018771">
    <property type="entry name" value="PocR_dom"/>
</dbReference>
<accession>A0A328UM33</accession>
<reference evidence="5 6" key="1">
    <citation type="submission" date="2018-06" db="EMBL/GenBank/DDBJ databases">
        <title>Noncontiguous genome sequence of Ruminococcaceae bacterium ASD2818.</title>
        <authorList>
            <person name="Chaplin A.V."/>
            <person name="Sokolova S.R."/>
            <person name="Kochetkova T.O."/>
            <person name="Goltsov A.Y."/>
            <person name="Trofimov D.Y."/>
            <person name="Efimov B.A."/>
        </authorList>
    </citation>
    <scope>NUCLEOTIDE SEQUENCE [LARGE SCALE GENOMIC DNA]</scope>
    <source>
        <strain evidence="5 6">ASD2818</strain>
    </source>
</reference>
<dbReference type="GO" id="GO:0003700">
    <property type="term" value="F:DNA-binding transcription factor activity"/>
    <property type="evidence" value="ECO:0007669"/>
    <property type="project" value="InterPro"/>
</dbReference>
<dbReference type="InterPro" id="IPR009057">
    <property type="entry name" value="Homeodomain-like_sf"/>
</dbReference>
<dbReference type="InterPro" id="IPR018062">
    <property type="entry name" value="HTH_AraC-typ_CS"/>
</dbReference>
<keyword evidence="3" id="KW-0804">Transcription</keyword>
<evidence type="ECO:0000259" key="4">
    <source>
        <dbReference type="PROSITE" id="PS01124"/>
    </source>
</evidence>
<dbReference type="SUPFAM" id="SSF46689">
    <property type="entry name" value="Homeodomain-like"/>
    <property type="match status" value="2"/>
</dbReference>
<sequence>MITGDLREKSEKYCECFESLCGAACAVFDVGEVKTLFQCPGGAGFCDNCSHCQAQYSYLYGCHEAYRWNGKYIYYCPAGLVFIASPLSDATGELAGGIVAGPIVMGEPQDTLSELPQDLHKSIQALPVFSTRKTNHIAETLSLVTSSISGLPHSRMGNFVYEQEQLLKDIYSVRERSLSEARNPYPIEDEKKLQAMIRNRDKAGSQKMINQLLSHIFLASDFELDEIKARVIELVVLLSRATIDAGADINEIFRFSKNYFHDIEQFHSIEELSVWLTGIMHRFINYSFDFRQIKHADSVYKVMEYVRDNFDKKLTLDEIARNVYLSRSYLSRVFKEETGQNLSAYINSVRIDKSKIMLMDSNVNLADIANLCGFEDQSYFIRVFKKLVGVSPKKYRDSRGHI</sequence>
<dbReference type="InterPro" id="IPR020449">
    <property type="entry name" value="Tscrpt_reg_AraC-type_HTH"/>
</dbReference>
<organism evidence="5 6">
    <name type="scientific">Hydrogeniiclostridium mannosilyticum</name>
    <dbReference type="NCBI Taxonomy" id="2764322"/>
    <lineage>
        <taxon>Bacteria</taxon>
        <taxon>Bacillati</taxon>
        <taxon>Bacillota</taxon>
        <taxon>Clostridia</taxon>
        <taxon>Eubacteriales</taxon>
        <taxon>Acutalibacteraceae</taxon>
        <taxon>Hydrogeniiclostridium</taxon>
    </lineage>
</organism>
<dbReference type="Pfam" id="PF10114">
    <property type="entry name" value="PocR"/>
    <property type="match status" value="1"/>
</dbReference>
<dbReference type="EMBL" id="QLYR01000001">
    <property type="protein sequence ID" value="RAQ30553.1"/>
    <property type="molecule type" value="Genomic_DNA"/>
</dbReference>
<dbReference type="Gene3D" id="1.10.10.60">
    <property type="entry name" value="Homeodomain-like"/>
    <property type="match status" value="2"/>
</dbReference>
<evidence type="ECO:0000256" key="2">
    <source>
        <dbReference type="ARBA" id="ARBA00023125"/>
    </source>
</evidence>
<evidence type="ECO:0000256" key="3">
    <source>
        <dbReference type="ARBA" id="ARBA00023163"/>
    </source>
</evidence>
<name>A0A328UM33_9FIRM</name>
<dbReference type="RefSeq" id="WP_112331748.1">
    <property type="nucleotide sequence ID" value="NZ_JADPHD010000001.1"/>
</dbReference>
<keyword evidence="6" id="KW-1185">Reference proteome</keyword>